<protein>
    <submittedName>
        <fullName evidence="2">Cytosine deaminase</fullName>
        <ecNumber evidence="2">3.5.4.1</ecNumber>
    </submittedName>
</protein>
<sequence length="443" mass="48153">MPPALDPSPAAHLPASYVLANARVPACLLAERSGPADAEGLVALDIAITDGRIAALTPPGAGGQDLPRLPLAGRLALPGLVDIHTHLDKGFIWPRAPNPDGSFEGAVRAVLADRVNWSEEDIARRFDFALRCAYAHGTVAIRTHLDSDGEPAEAAWRVFADMRDRWAGRIDLQAVGLMPIERMLDAAAVDRLIGLVREHGGRLGTYTYVTPHLDAGLERLFDAAERFGLALDLHIDERDSEARALHDIAVLTLRRRFEGPILAGHCCALALKDEAEIDRTLDLVAQAGIAVVALPLCNLYLQDRSAARTPRWRGITLLHEMAARGIEVMVASDNTRDPFYAYGDLDLVEVWREANRIAHLDHPFGDWPAIIARTPARHMGVAAGTLAPGARADLLVFTARSLNEVLTRPQADRIVLRAGKAIDRALPDYGELDDRMAPKDARG</sequence>
<proteinExistence type="predicted"/>
<dbReference type="PANTHER" id="PTHR32027:SF0">
    <property type="entry name" value="CYTOSINE DEAMINASE"/>
    <property type="match status" value="1"/>
</dbReference>
<gene>
    <name evidence="2" type="ORF">QOZ99_001294</name>
</gene>
<organism evidence="2 3">
    <name type="scientific">Ancylobacter amanitiformis</name>
    <dbReference type="NCBI Taxonomy" id="217069"/>
    <lineage>
        <taxon>Bacteria</taxon>
        <taxon>Pseudomonadati</taxon>
        <taxon>Pseudomonadota</taxon>
        <taxon>Alphaproteobacteria</taxon>
        <taxon>Hyphomicrobiales</taxon>
        <taxon>Xanthobacteraceae</taxon>
        <taxon>Ancylobacter</taxon>
    </lineage>
</organism>
<feature type="domain" description="Amidohydrolase 3" evidence="1">
    <location>
        <begin position="210"/>
        <end position="412"/>
    </location>
</feature>
<dbReference type="RefSeq" id="WP_306889160.1">
    <property type="nucleotide sequence ID" value="NZ_JAUSVR010000003.1"/>
</dbReference>
<dbReference type="EMBL" id="JAUSVR010000003">
    <property type="protein sequence ID" value="MDQ0510411.1"/>
    <property type="molecule type" value="Genomic_DNA"/>
</dbReference>
<dbReference type="SUPFAM" id="SSF51556">
    <property type="entry name" value="Metallo-dependent hydrolases"/>
    <property type="match status" value="1"/>
</dbReference>
<dbReference type="InterPro" id="IPR013108">
    <property type="entry name" value="Amidohydro_3"/>
</dbReference>
<dbReference type="Pfam" id="PF07969">
    <property type="entry name" value="Amidohydro_3"/>
    <property type="match status" value="1"/>
</dbReference>
<evidence type="ECO:0000313" key="3">
    <source>
        <dbReference type="Proteomes" id="UP001235094"/>
    </source>
</evidence>
<keyword evidence="3" id="KW-1185">Reference proteome</keyword>
<accession>A0ABU0LNX8</accession>
<dbReference type="EC" id="3.5.4.1" evidence="2"/>
<name>A0ABU0LNX8_9HYPH</name>
<dbReference type="InterPro" id="IPR032466">
    <property type="entry name" value="Metal_Hydrolase"/>
</dbReference>
<dbReference type="Proteomes" id="UP001235094">
    <property type="component" value="Unassembled WGS sequence"/>
</dbReference>
<dbReference type="Gene3D" id="3.20.20.140">
    <property type="entry name" value="Metal-dependent hydrolases"/>
    <property type="match status" value="1"/>
</dbReference>
<dbReference type="Gene3D" id="2.30.40.10">
    <property type="entry name" value="Urease, subunit C, domain 1"/>
    <property type="match status" value="1"/>
</dbReference>
<dbReference type="NCBIfam" id="NF005759">
    <property type="entry name" value="PRK07583.1"/>
    <property type="match status" value="1"/>
</dbReference>
<comment type="caution">
    <text evidence="2">The sequence shown here is derived from an EMBL/GenBank/DDBJ whole genome shotgun (WGS) entry which is preliminary data.</text>
</comment>
<dbReference type="InterPro" id="IPR011059">
    <property type="entry name" value="Metal-dep_hydrolase_composite"/>
</dbReference>
<evidence type="ECO:0000259" key="1">
    <source>
        <dbReference type="Pfam" id="PF07969"/>
    </source>
</evidence>
<dbReference type="PANTHER" id="PTHR32027">
    <property type="entry name" value="CYTOSINE DEAMINASE"/>
    <property type="match status" value="1"/>
</dbReference>
<dbReference type="CDD" id="cd01293">
    <property type="entry name" value="Bact_CD"/>
    <property type="match status" value="1"/>
</dbReference>
<keyword evidence="2" id="KW-0378">Hydrolase</keyword>
<dbReference type="SUPFAM" id="SSF51338">
    <property type="entry name" value="Composite domain of metallo-dependent hydrolases"/>
    <property type="match status" value="1"/>
</dbReference>
<dbReference type="GO" id="GO:0004131">
    <property type="term" value="F:cytosine deaminase activity"/>
    <property type="evidence" value="ECO:0007669"/>
    <property type="project" value="UniProtKB-EC"/>
</dbReference>
<dbReference type="InterPro" id="IPR052349">
    <property type="entry name" value="Metallo-hydrolase_Enzymes"/>
</dbReference>
<reference evidence="2 3" key="1">
    <citation type="submission" date="2023-07" db="EMBL/GenBank/DDBJ databases">
        <title>Genomic Encyclopedia of Type Strains, Phase IV (KMG-IV): sequencing the most valuable type-strain genomes for metagenomic binning, comparative biology and taxonomic classification.</title>
        <authorList>
            <person name="Goeker M."/>
        </authorList>
    </citation>
    <scope>NUCLEOTIDE SEQUENCE [LARGE SCALE GENOMIC DNA]</scope>
    <source>
        <strain evidence="2 3">DSM 15561</strain>
    </source>
</reference>
<evidence type="ECO:0000313" key="2">
    <source>
        <dbReference type="EMBL" id="MDQ0510411.1"/>
    </source>
</evidence>